<organism evidence="5 6">
    <name type="scientific">Acanthocheilonema viteae</name>
    <name type="common">Filarial nematode worm</name>
    <name type="synonym">Dipetalonema viteae</name>
    <dbReference type="NCBI Taxonomy" id="6277"/>
    <lineage>
        <taxon>Eukaryota</taxon>
        <taxon>Metazoa</taxon>
        <taxon>Ecdysozoa</taxon>
        <taxon>Nematoda</taxon>
        <taxon>Chromadorea</taxon>
        <taxon>Rhabditida</taxon>
        <taxon>Spirurina</taxon>
        <taxon>Spiruromorpha</taxon>
        <taxon>Filarioidea</taxon>
        <taxon>Onchocercidae</taxon>
        <taxon>Acanthocheilonema</taxon>
    </lineage>
</organism>
<dbReference type="AlphaFoldDB" id="A0A498S8T5"/>
<evidence type="ECO:0000259" key="4">
    <source>
        <dbReference type="PROSITE" id="PS50013"/>
    </source>
</evidence>
<dbReference type="InterPro" id="IPR016197">
    <property type="entry name" value="Chromo-like_dom_sf"/>
</dbReference>
<dbReference type="PROSITE" id="PS50013">
    <property type="entry name" value="CHROMO_2"/>
    <property type="match status" value="1"/>
</dbReference>
<dbReference type="InterPro" id="IPR000953">
    <property type="entry name" value="Chromo/chromo_shadow_dom"/>
</dbReference>
<feature type="compositionally biased region" description="Basic and acidic residues" evidence="3">
    <location>
        <begin position="145"/>
        <end position="175"/>
    </location>
</feature>
<accession>A0A498S8T5</accession>
<evidence type="ECO:0000313" key="5">
    <source>
        <dbReference type="EMBL" id="VBB29871.1"/>
    </source>
</evidence>
<dbReference type="InterPro" id="IPR008251">
    <property type="entry name" value="Chromo_shadow_dom"/>
</dbReference>
<feature type="compositionally biased region" description="Acidic residues" evidence="3">
    <location>
        <begin position="135"/>
        <end position="144"/>
    </location>
</feature>
<evidence type="ECO:0000256" key="1">
    <source>
        <dbReference type="ARBA" id="ARBA00004123"/>
    </source>
</evidence>
<reference evidence="5 6" key="1">
    <citation type="submission" date="2018-08" db="EMBL/GenBank/DDBJ databases">
        <authorList>
            <person name="Laetsch R D."/>
            <person name="Stevens L."/>
            <person name="Kumar S."/>
            <person name="Blaxter L. M."/>
        </authorList>
    </citation>
    <scope>NUCLEOTIDE SEQUENCE [LARGE SCALE GENOMIC DNA]</scope>
</reference>
<dbReference type="SUPFAM" id="SSF69349">
    <property type="entry name" value="Phage fibre proteins"/>
    <property type="match status" value="1"/>
</dbReference>
<keyword evidence="2" id="KW-0539">Nucleus</keyword>
<protein>
    <recommendedName>
        <fullName evidence="4">Chromo domain-containing protein</fullName>
    </recommendedName>
</protein>
<sequence length="385" mass="43727">MSRRQFGFEKAGESSNSTRRTMICSCCGGRYYVPFIGQYWRERSGHFGESRAMADARDRSNTVCETVNKRNTLSHSCCSEQQEVHDKPKEKPNGNPEEKTGDNPEEKADGNPKKKADGDQEEKADGNSEKQADGNPEEQVDGDQEEKTDGENPEEKAGGDQEEKADGNPEEKADGDQEEEADGKPEEQVDGNHEEKADGNLEEQADGNTEKKADDDDDCIIVYEKIGGRKRKYHDDTADRETTGKRKRRKQSNLVYDTTATRKNRRYYNCVIYEKADGQKKRKDGDCPKVNETQTKCDQSVQTTHTFDNQESPMQGTHLQEGGEHFTQAMEPGRIIRAITVNGKTKFLVKWKNTTEISWVPKEVFEEKYPIFAAKFYETDPRNYA</sequence>
<comment type="subcellular location">
    <subcellularLocation>
        <location evidence="1">Nucleus</location>
    </subcellularLocation>
</comment>
<feature type="compositionally biased region" description="Basic and acidic residues" evidence="3">
    <location>
        <begin position="182"/>
        <end position="199"/>
    </location>
</feature>
<feature type="domain" description="Chromo" evidence="4">
    <location>
        <begin position="330"/>
        <end position="385"/>
    </location>
</feature>
<feature type="compositionally biased region" description="Basic and acidic residues" evidence="3">
    <location>
        <begin position="82"/>
        <end position="132"/>
    </location>
</feature>
<keyword evidence="6" id="KW-1185">Reference proteome</keyword>
<dbReference type="STRING" id="6277.A0A498S8T5"/>
<dbReference type="Pfam" id="PF01393">
    <property type="entry name" value="Chromo_shadow"/>
    <property type="match status" value="1"/>
</dbReference>
<gene>
    <name evidence="5" type="ORF">NAV_LOCUS4662</name>
</gene>
<dbReference type="Gene3D" id="2.40.50.40">
    <property type="match status" value="1"/>
</dbReference>
<evidence type="ECO:0000256" key="3">
    <source>
        <dbReference type="SAM" id="MobiDB-lite"/>
    </source>
</evidence>
<dbReference type="Proteomes" id="UP000276991">
    <property type="component" value="Unassembled WGS sequence"/>
</dbReference>
<name>A0A498S8T5_ACAVI</name>
<dbReference type="EMBL" id="UPTC01000722">
    <property type="protein sequence ID" value="VBB29871.1"/>
    <property type="molecule type" value="Genomic_DNA"/>
</dbReference>
<dbReference type="CDD" id="cd00034">
    <property type="entry name" value="CSD"/>
    <property type="match status" value="1"/>
</dbReference>
<feature type="compositionally biased region" description="Basic and acidic residues" evidence="3">
    <location>
        <begin position="233"/>
        <end position="244"/>
    </location>
</feature>
<proteinExistence type="predicted"/>
<dbReference type="OrthoDB" id="1926212at2759"/>
<evidence type="ECO:0000313" key="6">
    <source>
        <dbReference type="Proteomes" id="UP000276991"/>
    </source>
</evidence>
<dbReference type="GO" id="GO:0005634">
    <property type="term" value="C:nucleus"/>
    <property type="evidence" value="ECO:0007669"/>
    <property type="project" value="UniProtKB-SubCell"/>
</dbReference>
<dbReference type="SUPFAM" id="SSF54160">
    <property type="entry name" value="Chromo domain-like"/>
    <property type="match status" value="1"/>
</dbReference>
<feature type="region of interest" description="Disordered" evidence="3">
    <location>
        <begin position="75"/>
        <end position="258"/>
    </location>
</feature>
<evidence type="ECO:0000256" key="2">
    <source>
        <dbReference type="ARBA" id="ARBA00023242"/>
    </source>
</evidence>